<dbReference type="PANTHER" id="PTHR21068:SF43">
    <property type="entry name" value="SPARTIN"/>
    <property type="match status" value="1"/>
</dbReference>
<dbReference type="Pfam" id="PF06911">
    <property type="entry name" value="Senescence"/>
    <property type="match status" value="1"/>
</dbReference>
<sequence>MAAGHNDPRLLYSIGGINAYHLQDGQESSLTPSGPQTLSLLMVPTASPFADLSTTGVNDGPQEDDFYLHLHLPPEVDLSLPATTQIYHQPPRSYLIPRWDLGPASGAFTRIEFPKIGSGPDRIGQEEVDTFETILAQCTAFLERAKPPVGGVKTYNPADYKPGEGYIGSGMGEKSGHGQLVLIDEENGSVVGELSEGFAIVEGNDIKPGSKKPVEFALPMDGNQITVNEVSEEYLRMARHPAYKNSTIVQNAATASRLIVAGGGYVADAINSGAMAFNSKTKSNPKPMHFSPAAQDRIRKLNNLTHGAVGLSAATVGQVGRMAQNLGAKLAGRGEAKSKGKKGEPLPDYKPGVLNKSMIAFSTIADGIEQSARHLLTTGASATSSVVSHRYGPEAGQAAGAFAGSFKNVGLVYIDATGVSRKAVMKSVAKGMVVGRMPSGEQLVVGEGDGGQVPMELQQQHNVSGGVAKPKPVTEVPGGVVGFGNATAPPSYASEGGIGEPLGTTGVPGGYPNEKSG</sequence>
<evidence type="ECO:0000259" key="2">
    <source>
        <dbReference type="Pfam" id="PF06911"/>
    </source>
</evidence>
<gene>
    <name evidence="3" type="ORF">GOMPHAMPRED_004684</name>
</gene>
<dbReference type="EMBL" id="CAJPDQ010000029">
    <property type="protein sequence ID" value="CAF9928435.1"/>
    <property type="molecule type" value="Genomic_DNA"/>
</dbReference>
<dbReference type="InterPro" id="IPR045036">
    <property type="entry name" value="Spartin-like"/>
</dbReference>
<evidence type="ECO:0000256" key="1">
    <source>
        <dbReference type="SAM" id="MobiDB-lite"/>
    </source>
</evidence>
<dbReference type="AlphaFoldDB" id="A0A8H3IPE5"/>
<comment type="caution">
    <text evidence="3">The sequence shown here is derived from an EMBL/GenBank/DDBJ whole genome shotgun (WGS) entry which is preliminary data.</text>
</comment>
<reference evidence="3" key="1">
    <citation type="submission" date="2021-03" db="EMBL/GenBank/DDBJ databases">
        <authorList>
            <person name="Tagirdzhanova G."/>
        </authorList>
    </citation>
    <scope>NUCLEOTIDE SEQUENCE</scope>
</reference>
<evidence type="ECO:0000313" key="3">
    <source>
        <dbReference type="EMBL" id="CAF9928435.1"/>
    </source>
</evidence>
<keyword evidence="4" id="KW-1185">Reference proteome</keyword>
<evidence type="ECO:0000313" key="4">
    <source>
        <dbReference type="Proteomes" id="UP000664169"/>
    </source>
</evidence>
<dbReference type="OrthoDB" id="20821at2759"/>
<dbReference type="InterPro" id="IPR009686">
    <property type="entry name" value="Senescence/spartin_C"/>
</dbReference>
<dbReference type="GO" id="GO:0051301">
    <property type="term" value="P:cell division"/>
    <property type="evidence" value="ECO:0007669"/>
    <property type="project" value="TreeGrafter"/>
</dbReference>
<feature type="domain" description="Senescence" evidence="2">
    <location>
        <begin position="246"/>
        <end position="430"/>
    </location>
</feature>
<accession>A0A8H3IPE5</accession>
<protein>
    <recommendedName>
        <fullName evidence="2">Senescence domain-containing protein</fullName>
    </recommendedName>
</protein>
<dbReference type="GO" id="GO:0005886">
    <property type="term" value="C:plasma membrane"/>
    <property type="evidence" value="ECO:0007669"/>
    <property type="project" value="TreeGrafter"/>
</dbReference>
<dbReference type="PANTHER" id="PTHR21068">
    <property type="entry name" value="SPARTIN"/>
    <property type="match status" value="1"/>
</dbReference>
<organism evidence="3 4">
    <name type="scientific">Gomphillus americanus</name>
    <dbReference type="NCBI Taxonomy" id="1940652"/>
    <lineage>
        <taxon>Eukaryota</taxon>
        <taxon>Fungi</taxon>
        <taxon>Dikarya</taxon>
        <taxon>Ascomycota</taxon>
        <taxon>Pezizomycotina</taxon>
        <taxon>Lecanoromycetes</taxon>
        <taxon>OSLEUM clade</taxon>
        <taxon>Ostropomycetidae</taxon>
        <taxon>Ostropales</taxon>
        <taxon>Graphidaceae</taxon>
        <taxon>Gomphilloideae</taxon>
        <taxon>Gomphillus</taxon>
    </lineage>
</organism>
<dbReference type="Proteomes" id="UP000664169">
    <property type="component" value="Unassembled WGS sequence"/>
</dbReference>
<feature type="region of interest" description="Disordered" evidence="1">
    <location>
        <begin position="490"/>
        <end position="517"/>
    </location>
</feature>
<name>A0A8H3IPE5_9LECA</name>
<proteinExistence type="predicted"/>